<dbReference type="PROSITE" id="PS50043">
    <property type="entry name" value="HTH_LUXR_2"/>
    <property type="match status" value="1"/>
</dbReference>
<evidence type="ECO:0000313" key="5">
    <source>
        <dbReference type="EMBL" id="QIK72213.1"/>
    </source>
</evidence>
<keyword evidence="1" id="KW-0805">Transcription regulation</keyword>
<dbReference type="Gene3D" id="1.10.10.10">
    <property type="entry name" value="Winged helix-like DNA-binding domain superfamily/Winged helix DNA-binding domain"/>
    <property type="match status" value="1"/>
</dbReference>
<dbReference type="InterPro" id="IPR036388">
    <property type="entry name" value="WH-like_DNA-bd_sf"/>
</dbReference>
<dbReference type="CDD" id="cd06170">
    <property type="entry name" value="LuxR_C_like"/>
    <property type="match status" value="1"/>
</dbReference>
<keyword evidence="2" id="KW-0238">DNA-binding</keyword>
<proteinExistence type="predicted"/>
<dbReference type="GO" id="GO:0006355">
    <property type="term" value="P:regulation of DNA-templated transcription"/>
    <property type="evidence" value="ECO:0007669"/>
    <property type="project" value="InterPro"/>
</dbReference>
<evidence type="ECO:0000256" key="1">
    <source>
        <dbReference type="ARBA" id="ARBA00023015"/>
    </source>
</evidence>
<keyword evidence="3" id="KW-0804">Transcription</keyword>
<feature type="domain" description="HTH luxR-type" evidence="4">
    <location>
        <begin position="425"/>
        <end position="490"/>
    </location>
</feature>
<dbReference type="AlphaFoldDB" id="A0A6G7Y604"/>
<accession>A0A6G7Y604</accession>
<reference evidence="5 6" key="1">
    <citation type="submission" date="2020-03" db="EMBL/GenBank/DDBJ databases">
        <title>Propioniciclava sp. nov., isolated from Hydrophilus acuminatus.</title>
        <authorList>
            <person name="Hyun D.-W."/>
            <person name="Bae J.-W."/>
        </authorList>
    </citation>
    <scope>NUCLEOTIDE SEQUENCE [LARGE SCALE GENOMIC DNA]</scope>
    <source>
        <strain evidence="5 6">HDW11</strain>
    </source>
</reference>
<dbReference type="InterPro" id="IPR016032">
    <property type="entry name" value="Sig_transdc_resp-reg_C-effctor"/>
</dbReference>
<evidence type="ECO:0000313" key="6">
    <source>
        <dbReference type="Proteomes" id="UP000501058"/>
    </source>
</evidence>
<dbReference type="SMART" id="SM00421">
    <property type="entry name" value="HTH_LUXR"/>
    <property type="match status" value="1"/>
</dbReference>
<gene>
    <name evidence="5" type="ORF">G7070_07950</name>
</gene>
<dbReference type="Proteomes" id="UP000501058">
    <property type="component" value="Chromosome"/>
</dbReference>
<sequence length="493" mass="53232">MLALRAVEAQCRGHHAAASELAARAEPLIDALPEPRRSIALVNIHVVRAMIARLQGDALQVTRSGLLATHLLAGLEPDDAPGWCAYRGLPHTLVGIGHLWSGHPTAAVTSLQESRDIDPASPFTDYAQLSHGSHTALALVIQGSQDEGLALARRIVTVAQEMGRPVTAHTAQAWIALAVVAQLRHTPDELESILPSAERAVAEATDPFTRVCLHLLRFVSALFRGERPAAVRELARARALLTEHPGLVYASRLCTALEVRMAAEGGDPLDSAQRLLAEHDDREHAWRQAWAEAEASGDARLPAATTEADALTIMRGRLLLASDPQQVRDVVAPASALPGMVGVLAWVAIAQAEDQMRHDSLALEAMGIALERAAPGRISAPFLVSRSGRVVEILRRHLELVGTHAAFVEEVLSVVDRAPTATREKPRAAEPLTDRERVVVGYLPTMRSNAEIAEALQISVNTVKQHLKSVHRKLGVSSRREVVRVARDLDLLP</sequence>
<dbReference type="PRINTS" id="PR00038">
    <property type="entry name" value="HTHLUXR"/>
</dbReference>
<evidence type="ECO:0000256" key="2">
    <source>
        <dbReference type="ARBA" id="ARBA00023125"/>
    </source>
</evidence>
<organism evidence="5 6">
    <name type="scientific">Propioniciclava coleopterorum</name>
    <dbReference type="NCBI Taxonomy" id="2714937"/>
    <lineage>
        <taxon>Bacteria</taxon>
        <taxon>Bacillati</taxon>
        <taxon>Actinomycetota</taxon>
        <taxon>Actinomycetes</taxon>
        <taxon>Propionibacteriales</taxon>
        <taxon>Propionibacteriaceae</taxon>
        <taxon>Propioniciclava</taxon>
    </lineage>
</organism>
<dbReference type="PANTHER" id="PTHR44688:SF16">
    <property type="entry name" value="DNA-BINDING TRANSCRIPTIONAL ACTIVATOR DEVR_DOSR"/>
    <property type="match status" value="1"/>
</dbReference>
<dbReference type="Pfam" id="PF00196">
    <property type="entry name" value="GerE"/>
    <property type="match status" value="1"/>
</dbReference>
<dbReference type="GO" id="GO:0003677">
    <property type="term" value="F:DNA binding"/>
    <property type="evidence" value="ECO:0007669"/>
    <property type="project" value="UniProtKB-KW"/>
</dbReference>
<evidence type="ECO:0000259" key="4">
    <source>
        <dbReference type="PROSITE" id="PS50043"/>
    </source>
</evidence>
<dbReference type="KEGG" id="prv:G7070_07950"/>
<evidence type="ECO:0000256" key="3">
    <source>
        <dbReference type="ARBA" id="ARBA00023163"/>
    </source>
</evidence>
<name>A0A6G7Y604_9ACTN</name>
<keyword evidence="6" id="KW-1185">Reference proteome</keyword>
<dbReference type="EMBL" id="CP049865">
    <property type="protein sequence ID" value="QIK72213.1"/>
    <property type="molecule type" value="Genomic_DNA"/>
</dbReference>
<dbReference type="PANTHER" id="PTHR44688">
    <property type="entry name" value="DNA-BINDING TRANSCRIPTIONAL ACTIVATOR DEVR_DOSR"/>
    <property type="match status" value="1"/>
</dbReference>
<protein>
    <recommendedName>
        <fullName evidence="4">HTH luxR-type domain-containing protein</fullName>
    </recommendedName>
</protein>
<dbReference type="SUPFAM" id="SSF46894">
    <property type="entry name" value="C-terminal effector domain of the bipartite response regulators"/>
    <property type="match status" value="1"/>
</dbReference>
<dbReference type="InterPro" id="IPR000792">
    <property type="entry name" value="Tscrpt_reg_LuxR_C"/>
</dbReference>